<dbReference type="GO" id="GO:0008168">
    <property type="term" value="F:methyltransferase activity"/>
    <property type="evidence" value="ECO:0007669"/>
    <property type="project" value="UniProtKB-KW"/>
</dbReference>
<dbReference type="InterPro" id="IPR029063">
    <property type="entry name" value="SAM-dependent_MTases_sf"/>
</dbReference>
<dbReference type="GO" id="GO:0032259">
    <property type="term" value="P:methylation"/>
    <property type="evidence" value="ECO:0007669"/>
    <property type="project" value="UniProtKB-KW"/>
</dbReference>
<evidence type="ECO:0000313" key="3">
    <source>
        <dbReference type="Proteomes" id="UP000473525"/>
    </source>
</evidence>
<name>A0A6L6XQX3_9ACTN</name>
<evidence type="ECO:0000313" key="2">
    <source>
        <dbReference type="EMBL" id="MVQ47985.1"/>
    </source>
</evidence>
<dbReference type="Gene3D" id="3.40.50.150">
    <property type="entry name" value="Vaccinia Virus protein VP39"/>
    <property type="match status" value="1"/>
</dbReference>
<evidence type="ECO:0000259" key="1">
    <source>
        <dbReference type="Pfam" id="PF13649"/>
    </source>
</evidence>
<sequence>MAGGRAVSVEQPVTRLRIDHWDRPVDQHDAAILSRCVGPTLDVGCGPGRFTAGLAERGHVVLGIDVVPSAVSSTRDRGGAALRRDVFGDLPGEGRWGTALLADGNLGIGGDPVALLGRLRTLLDPRGRVVAEVAEPGTEAVRDYAAVEHGGATQVVPWAVVGMDGIDAIVDRAGFAVVDRLECCSRWCVVLAAAA</sequence>
<feature type="domain" description="Methyltransferase" evidence="1">
    <location>
        <begin position="41"/>
        <end position="91"/>
    </location>
</feature>
<keyword evidence="2" id="KW-0808">Transferase</keyword>
<dbReference type="InterPro" id="IPR041698">
    <property type="entry name" value="Methyltransf_25"/>
</dbReference>
<protein>
    <submittedName>
        <fullName evidence="2">Methyltransferase domain-containing protein</fullName>
    </submittedName>
</protein>
<dbReference type="Pfam" id="PF13649">
    <property type="entry name" value="Methyltransf_25"/>
    <property type="match status" value="1"/>
</dbReference>
<keyword evidence="3" id="KW-1185">Reference proteome</keyword>
<organism evidence="2 3">
    <name type="scientific">Nocardioides agri</name>
    <dbReference type="NCBI Taxonomy" id="2682843"/>
    <lineage>
        <taxon>Bacteria</taxon>
        <taxon>Bacillati</taxon>
        <taxon>Actinomycetota</taxon>
        <taxon>Actinomycetes</taxon>
        <taxon>Propionibacteriales</taxon>
        <taxon>Nocardioidaceae</taxon>
        <taxon>Nocardioides</taxon>
    </lineage>
</organism>
<accession>A0A6L6XQX3</accession>
<dbReference type="EMBL" id="WSEK01000004">
    <property type="protein sequence ID" value="MVQ47985.1"/>
    <property type="molecule type" value="Genomic_DNA"/>
</dbReference>
<dbReference type="AlphaFoldDB" id="A0A6L6XQX3"/>
<keyword evidence="2" id="KW-0489">Methyltransferase</keyword>
<comment type="caution">
    <text evidence="2">The sequence shown here is derived from an EMBL/GenBank/DDBJ whole genome shotgun (WGS) entry which is preliminary data.</text>
</comment>
<proteinExistence type="predicted"/>
<gene>
    <name evidence="2" type="ORF">GON03_02255</name>
</gene>
<dbReference type="SUPFAM" id="SSF53335">
    <property type="entry name" value="S-adenosyl-L-methionine-dependent methyltransferases"/>
    <property type="match status" value="1"/>
</dbReference>
<dbReference type="Proteomes" id="UP000473525">
    <property type="component" value="Unassembled WGS sequence"/>
</dbReference>
<dbReference type="CDD" id="cd02440">
    <property type="entry name" value="AdoMet_MTases"/>
    <property type="match status" value="1"/>
</dbReference>
<reference evidence="2 3" key="1">
    <citation type="submission" date="2019-12" db="EMBL/GenBank/DDBJ databases">
        <authorList>
            <person name="Huq M.A."/>
        </authorList>
    </citation>
    <scope>NUCLEOTIDE SEQUENCE [LARGE SCALE GENOMIC DNA]</scope>
    <source>
        <strain evidence="2 3">MAH-18</strain>
    </source>
</reference>